<organism evidence="2 3">
    <name type="scientific">Acaulospora morrowiae</name>
    <dbReference type="NCBI Taxonomy" id="94023"/>
    <lineage>
        <taxon>Eukaryota</taxon>
        <taxon>Fungi</taxon>
        <taxon>Fungi incertae sedis</taxon>
        <taxon>Mucoromycota</taxon>
        <taxon>Glomeromycotina</taxon>
        <taxon>Glomeromycetes</taxon>
        <taxon>Diversisporales</taxon>
        <taxon>Acaulosporaceae</taxon>
        <taxon>Acaulospora</taxon>
    </lineage>
</organism>
<keyword evidence="1" id="KW-0732">Signal</keyword>
<gene>
    <name evidence="2" type="ORF">AMORRO_LOCUS5070</name>
</gene>
<dbReference type="Proteomes" id="UP000789342">
    <property type="component" value="Unassembled WGS sequence"/>
</dbReference>
<protein>
    <submittedName>
        <fullName evidence="2">2251_t:CDS:1</fullName>
    </submittedName>
</protein>
<dbReference type="AlphaFoldDB" id="A0A9N9ARJ8"/>
<comment type="caution">
    <text evidence="2">The sequence shown here is derived from an EMBL/GenBank/DDBJ whole genome shotgun (WGS) entry which is preliminary data.</text>
</comment>
<reference evidence="2" key="1">
    <citation type="submission" date="2021-06" db="EMBL/GenBank/DDBJ databases">
        <authorList>
            <person name="Kallberg Y."/>
            <person name="Tangrot J."/>
            <person name="Rosling A."/>
        </authorList>
    </citation>
    <scope>NUCLEOTIDE SEQUENCE</scope>
    <source>
        <strain evidence="2">CL551</strain>
    </source>
</reference>
<dbReference type="EMBL" id="CAJVPV010002949">
    <property type="protein sequence ID" value="CAG8539760.1"/>
    <property type="molecule type" value="Genomic_DNA"/>
</dbReference>
<sequence>MWILTRSSISHLLVLMGFLAQFAWGFPALNPPGFRSIIVQSPAEAECFKIGSTHLIRWKSTLPPDTEVVIEILASPRYELEPPEMVWRTTAVSISHFLITNYE</sequence>
<proteinExistence type="predicted"/>
<feature type="chain" id="PRO_5040496266" evidence="1">
    <location>
        <begin position="26"/>
        <end position="103"/>
    </location>
</feature>
<accession>A0A9N9ARJ8</accession>
<evidence type="ECO:0000256" key="1">
    <source>
        <dbReference type="SAM" id="SignalP"/>
    </source>
</evidence>
<evidence type="ECO:0000313" key="2">
    <source>
        <dbReference type="EMBL" id="CAG8539760.1"/>
    </source>
</evidence>
<name>A0A9N9ARJ8_9GLOM</name>
<dbReference type="OrthoDB" id="2340959at2759"/>
<feature type="signal peptide" evidence="1">
    <location>
        <begin position="1"/>
        <end position="25"/>
    </location>
</feature>
<keyword evidence="3" id="KW-1185">Reference proteome</keyword>
<evidence type="ECO:0000313" key="3">
    <source>
        <dbReference type="Proteomes" id="UP000789342"/>
    </source>
</evidence>